<organism evidence="2 3">
    <name type="scientific">Synergistes jonesii</name>
    <dbReference type="NCBI Taxonomy" id="2754"/>
    <lineage>
        <taxon>Bacteria</taxon>
        <taxon>Thermotogati</taxon>
        <taxon>Synergistota</taxon>
        <taxon>Synergistia</taxon>
        <taxon>Synergistales</taxon>
        <taxon>Synergistaceae</taxon>
        <taxon>Synergistes</taxon>
    </lineage>
</organism>
<reference evidence="2 3" key="1">
    <citation type="submission" date="2014-04" db="EMBL/GenBank/DDBJ databases">
        <title>Draft Genome Sequence of Synergistes jonesii.</title>
        <authorList>
            <person name="Coil D.A."/>
            <person name="Eisen J.A."/>
            <person name="Holland-Moritz H.E."/>
        </authorList>
    </citation>
    <scope>NUCLEOTIDE SEQUENCE [LARGE SCALE GENOMIC DNA]</scope>
    <source>
        <strain evidence="2 3">78-1</strain>
    </source>
</reference>
<dbReference type="RefSeq" id="WP_051682551.1">
    <property type="nucleotide sequence ID" value="NZ_JMKI01000005.1"/>
</dbReference>
<accession>A0A073ISI7</accession>
<evidence type="ECO:0000313" key="3">
    <source>
        <dbReference type="Proteomes" id="UP000027665"/>
    </source>
</evidence>
<comment type="caution">
    <text evidence="2">The sequence shown here is derived from an EMBL/GenBank/DDBJ whole genome shotgun (WGS) entry which is preliminary data.</text>
</comment>
<evidence type="ECO:0000313" key="2">
    <source>
        <dbReference type="EMBL" id="KEJ93308.1"/>
    </source>
</evidence>
<dbReference type="GeneID" id="90984760"/>
<name>A0A073ISI7_9BACT</name>
<dbReference type="Proteomes" id="UP000027665">
    <property type="component" value="Unassembled WGS sequence"/>
</dbReference>
<feature type="compositionally biased region" description="Pro residues" evidence="1">
    <location>
        <begin position="39"/>
        <end position="49"/>
    </location>
</feature>
<dbReference type="PROSITE" id="PS51257">
    <property type="entry name" value="PROKAR_LIPOPROTEIN"/>
    <property type="match status" value="1"/>
</dbReference>
<evidence type="ECO:0000256" key="1">
    <source>
        <dbReference type="SAM" id="MobiDB-lite"/>
    </source>
</evidence>
<dbReference type="OrthoDB" id="266279at2"/>
<keyword evidence="3" id="KW-1185">Reference proteome</keyword>
<dbReference type="eggNOG" id="COG4676">
    <property type="taxonomic scope" value="Bacteria"/>
</dbReference>
<gene>
    <name evidence="2" type="ORF">EH55_10620</name>
</gene>
<dbReference type="EMBL" id="JMKI01000005">
    <property type="protein sequence ID" value="KEJ93308.1"/>
    <property type="molecule type" value="Genomic_DNA"/>
</dbReference>
<protein>
    <submittedName>
        <fullName evidence="2">Uncharacterized protein</fullName>
    </submittedName>
</protein>
<dbReference type="Gene3D" id="2.60.120.380">
    <property type="match status" value="1"/>
</dbReference>
<sequence>MFFNKKNFLSFLMPLIAVVFMAVIAGGCGGGGGGGDSPSPGPTPGPEPSPEGARYTPGEEKILVEKKIGALGGVIEINAPGTPVDGVKIDFPAGALPDSYDVGVGYDTGNVAFKSNPALVGVPILVMNMAYKGEFANPVKITVPMRDKEATPVPYYIDGDGKLQVMSLTGIDRAKGESSFVTFHASKFTVPELKLADIPIAKFNMAYQPSGDGFQIANVGSTYNSDGECFGMSAFSMWYSWGRKSTGRGRLYSQFMDEVGKDREGNDILGQDVVATRSHTSVSRLWQTHYSDVADWQIRDCTSEDRFVAITAAMIDSVCPIVMYIDDAGKSAAAHAILAYGYSFTSDDKKSANIHFYDPNHPGDDHLFVNYRTDTKEFGGYEDFTRFAYLGQGDLKWSERFESILAGAMLNFNGSGLAKITLDGSSPKSGEEAAGRNIVISGKIESVEVLADKMKMSVRSVYEDEKGDWKYGDFQDFEGRVDGDSGKFAVPVSLNSGVNQIVFTPSGTLDEGRVTLISHDWTEEYLVTLSEPSAKILVTLTWDTDDTDIDLYVKDPTGDYSCFYHEKTADGGVLDYDVTTGYGPEHWTLKTTDTIRYGAPYKVRLHYFSDNDNGPSNYTVKIRLNEGEKDDVEYTYSGALVVSNSSNDGPDDTGADWADIAEIVLPAPSSASIPKAYATKADSAVNTLAAVPSQSERAKYKPAR</sequence>
<feature type="region of interest" description="Disordered" evidence="1">
    <location>
        <begin position="32"/>
        <end position="55"/>
    </location>
</feature>
<dbReference type="AlphaFoldDB" id="A0A073ISI7"/>
<proteinExistence type="predicted"/>